<dbReference type="InterPro" id="IPR008969">
    <property type="entry name" value="CarboxyPept-like_regulatory"/>
</dbReference>
<protein>
    <recommendedName>
        <fullName evidence="4">Carboxypeptidase regulatory-like domain-containing protein</fullName>
    </recommendedName>
</protein>
<reference evidence="2 3" key="1">
    <citation type="submission" date="2017-06" db="EMBL/GenBank/DDBJ databases">
        <authorList>
            <person name="Kim H.J."/>
            <person name="Triplett B.A."/>
        </authorList>
    </citation>
    <scope>NUCLEOTIDE SEQUENCE [LARGE SCALE GENOMIC DNA]</scope>
    <source>
        <strain evidence="2 3">DSM 14713</strain>
    </source>
</reference>
<dbReference type="AlphaFoldDB" id="A0A250ISG5"/>
<keyword evidence="3" id="KW-1185">Reference proteome</keyword>
<name>A0A250ISG5_9BACT</name>
<dbReference type="Proteomes" id="UP000217289">
    <property type="component" value="Chromosome"/>
</dbReference>
<proteinExistence type="predicted"/>
<keyword evidence="1" id="KW-0732">Signal</keyword>
<evidence type="ECO:0000313" key="3">
    <source>
        <dbReference type="Proteomes" id="UP000217289"/>
    </source>
</evidence>
<dbReference type="EMBL" id="CP022163">
    <property type="protein sequence ID" value="ATB34193.1"/>
    <property type="molecule type" value="Genomic_DNA"/>
</dbReference>
<evidence type="ECO:0000313" key="2">
    <source>
        <dbReference type="EMBL" id="ATB34193.1"/>
    </source>
</evidence>
<gene>
    <name evidence="2" type="ORF">MEBOL_007694</name>
</gene>
<evidence type="ECO:0008006" key="4">
    <source>
        <dbReference type="Google" id="ProtNLM"/>
    </source>
</evidence>
<evidence type="ECO:0000256" key="1">
    <source>
        <dbReference type="SAM" id="SignalP"/>
    </source>
</evidence>
<accession>A0A250ISG5</accession>
<dbReference type="SUPFAM" id="SSF49464">
    <property type="entry name" value="Carboxypeptidase regulatory domain-like"/>
    <property type="match status" value="1"/>
</dbReference>
<dbReference type="KEGG" id="mbd:MEBOL_007694"/>
<organism evidence="2 3">
    <name type="scientific">Melittangium boletus DSM 14713</name>
    <dbReference type="NCBI Taxonomy" id="1294270"/>
    <lineage>
        <taxon>Bacteria</taxon>
        <taxon>Pseudomonadati</taxon>
        <taxon>Myxococcota</taxon>
        <taxon>Myxococcia</taxon>
        <taxon>Myxococcales</taxon>
        <taxon>Cystobacterineae</taxon>
        <taxon>Archangiaceae</taxon>
        <taxon>Melittangium</taxon>
    </lineage>
</organism>
<feature type="signal peptide" evidence="1">
    <location>
        <begin position="1"/>
        <end position="24"/>
    </location>
</feature>
<sequence>MPMNPLPGRLMLLWAALALGCASADPFDFFIGCRSDEECGGGAVCFADGCGDPGKNIVVEITADPKRGEYAQDLAVDELRDQQTLELRDPPSLQGQVRVQIMRSTVGYSAPVELVITGESLLIPGRQRHQRSGLVPQNGSYSLPVGTGRYTVTVLAADKTLPPVSNTREIRPGQTQNLDFLLPSATEMQSLTGRVLRQEDTPVDVDLEVQALDEALEPLTQRVPVKRDTGLFTLSLPTAALEREAIHLQVVPTSADALVPLKLFSFNPKQPLVPLLMGDYGEPVRVQGRVLGPDRQPVAKAAVFLSGTVGGGGQYRSERVLTQQDGSFSLLTLPSDTNAGMTLTVTPPPGSDASTTVKSVTVPRASTPLIPDVVCGPRVKVVGSLLRPSGSQPAAGVRIKVWTLEEVAGSLRPIVDFDVERGTDEEGRFELSLDPGRYRLDFARTEDLPSVSRIITIRPPEPGTTPHMPVELPSFTLSKGRRVTGQVILAGTKGAGAPAPNASVRFFRVVDVEGKRTYLELADTLTKTDGSYTTTLPTR</sequence>
<feature type="chain" id="PRO_5012964895" description="Carboxypeptidase regulatory-like domain-containing protein" evidence="1">
    <location>
        <begin position="25"/>
        <end position="539"/>
    </location>
</feature>